<keyword evidence="3" id="KW-0804">Transcription</keyword>
<dbReference type="Proteomes" id="UP000765509">
    <property type="component" value="Unassembled WGS sequence"/>
</dbReference>
<feature type="compositionally biased region" description="Low complexity" evidence="7">
    <location>
        <begin position="7"/>
        <end position="21"/>
    </location>
</feature>
<evidence type="ECO:0000256" key="3">
    <source>
        <dbReference type="ARBA" id="ARBA00023163"/>
    </source>
</evidence>
<evidence type="ECO:0000256" key="1">
    <source>
        <dbReference type="ARBA" id="ARBA00004123"/>
    </source>
</evidence>
<dbReference type="PANTHER" id="PTHR11380">
    <property type="entry name" value="TRANSCRIPTION INITIATION FACTOR TFIID/SUPT3-RELATED"/>
    <property type="match status" value="1"/>
</dbReference>
<keyword evidence="2" id="KW-0805">Transcription regulation</keyword>
<evidence type="ECO:0000256" key="4">
    <source>
        <dbReference type="ARBA" id="ARBA00023242"/>
    </source>
</evidence>
<evidence type="ECO:0000256" key="7">
    <source>
        <dbReference type="SAM" id="MobiDB-lite"/>
    </source>
</evidence>
<keyword evidence="9" id="KW-1185">Reference proteome</keyword>
<protein>
    <recommendedName>
        <fullName evidence="6">Transcription initiation factor TFIID subunit 13</fullName>
    </recommendedName>
</protein>
<dbReference type="Pfam" id="PF02269">
    <property type="entry name" value="TFIID-18kDa"/>
    <property type="match status" value="1"/>
</dbReference>
<comment type="similarity">
    <text evidence="5">Belongs to the TAF13 family.</text>
</comment>
<evidence type="ECO:0000256" key="2">
    <source>
        <dbReference type="ARBA" id="ARBA00023015"/>
    </source>
</evidence>
<keyword evidence="4" id="KW-0539">Nucleus</keyword>
<dbReference type="AlphaFoldDB" id="A0A9Q3GI71"/>
<reference evidence="8" key="1">
    <citation type="submission" date="2021-03" db="EMBL/GenBank/DDBJ databases">
        <title>Draft genome sequence of rust myrtle Austropuccinia psidii MF-1, a brazilian biotype.</title>
        <authorList>
            <person name="Quecine M.C."/>
            <person name="Pachon D.M.R."/>
            <person name="Bonatelli M.L."/>
            <person name="Correr F.H."/>
            <person name="Franceschini L.M."/>
            <person name="Leite T.F."/>
            <person name="Margarido G.R.A."/>
            <person name="Almeida C.A."/>
            <person name="Ferrarezi J.A."/>
            <person name="Labate C.A."/>
        </authorList>
    </citation>
    <scope>NUCLEOTIDE SEQUENCE</scope>
    <source>
        <strain evidence="8">MF-1</strain>
    </source>
</reference>
<gene>
    <name evidence="8" type="ORF">O181_007142</name>
</gene>
<dbReference type="OrthoDB" id="10266074at2759"/>
<dbReference type="GO" id="GO:0005669">
    <property type="term" value="C:transcription factor TFIID complex"/>
    <property type="evidence" value="ECO:0007669"/>
    <property type="project" value="TreeGrafter"/>
</dbReference>
<dbReference type="EMBL" id="AVOT02001580">
    <property type="protein sequence ID" value="MBW0467427.1"/>
    <property type="molecule type" value="Genomic_DNA"/>
</dbReference>
<dbReference type="GO" id="GO:0046982">
    <property type="term" value="F:protein heterodimerization activity"/>
    <property type="evidence" value="ECO:0007669"/>
    <property type="project" value="InterPro"/>
</dbReference>
<dbReference type="PANTHER" id="PTHR11380:SF5">
    <property type="entry name" value="TRANSCRIPTION INITIATION FACTOR TFIID SUBUNIT 13"/>
    <property type="match status" value="1"/>
</dbReference>
<comment type="caution">
    <text evidence="8">The sequence shown here is derived from an EMBL/GenBank/DDBJ whole genome shotgun (WGS) entry which is preliminary data.</text>
</comment>
<accession>A0A9Q3GI71</accession>
<feature type="region of interest" description="Disordered" evidence="7">
    <location>
        <begin position="1"/>
        <end position="35"/>
    </location>
</feature>
<dbReference type="InterPro" id="IPR009072">
    <property type="entry name" value="Histone-fold"/>
</dbReference>
<comment type="subcellular location">
    <subcellularLocation>
        <location evidence="1">Nucleus</location>
    </subcellularLocation>
</comment>
<dbReference type="SUPFAM" id="SSF47113">
    <property type="entry name" value="Histone-fold"/>
    <property type="match status" value="1"/>
</dbReference>
<dbReference type="GO" id="GO:0051123">
    <property type="term" value="P:RNA polymerase II preinitiation complex assembly"/>
    <property type="evidence" value="ECO:0007669"/>
    <property type="project" value="TreeGrafter"/>
</dbReference>
<organism evidence="8 9">
    <name type="scientific">Austropuccinia psidii MF-1</name>
    <dbReference type="NCBI Taxonomy" id="1389203"/>
    <lineage>
        <taxon>Eukaryota</taxon>
        <taxon>Fungi</taxon>
        <taxon>Dikarya</taxon>
        <taxon>Basidiomycota</taxon>
        <taxon>Pucciniomycotina</taxon>
        <taxon>Pucciniomycetes</taxon>
        <taxon>Pucciniales</taxon>
        <taxon>Sphaerophragmiaceae</taxon>
        <taxon>Austropuccinia</taxon>
    </lineage>
</organism>
<evidence type="ECO:0000256" key="5">
    <source>
        <dbReference type="ARBA" id="ARBA00038392"/>
    </source>
</evidence>
<proteinExistence type="inferred from homology"/>
<evidence type="ECO:0000313" key="8">
    <source>
        <dbReference type="EMBL" id="MBW0467427.1"/>
    </source>
</evidence>
<evidence type="ECO:0000256" key="6">
    <source>
        <dbReference type="ARBA" id="ARBA00040136"/>
    </source>
</evidence>
<name>A0A9Q3GI71_9BASI</name>
<dbReference type="InterPro" id="IPR003195">
    <property type="entry name" value="TFIID_TAF13"/>
</dbReference>
<sequence>MSYSHQPLNNPNNSNHINNPNDLQSHHQSRGRHKISKKGLFLKDLPPMMFGFGDPDPQKDVVNLMEEIVIDHITDILISAHKRSTNRGKLKIDDIKSVLETSSTKIHNPISSPSSSSTQNSKHLIKYNPYPLARRSLSLSEKQLTRIDELLFMHDDLSRARGRCDDLKAYGADDSVQDISNYNK</sequence>
<evidence type="ECO:0000313" key="9">
    <source>
        <dbReference type="Proteomes" id="UP000765509"/>
    </source>
</evidence>
<dbReference type="Gene3D" id="1.10.20.10">
    <property type="entry name" value="Histone, subunit A"/>
    <property type="match status" value="1"/>
</dbReference>